<evidence type="ECO:0000313" key="2">
    <source>
        <dbReference type="EMBL" id="WQQ26339.1"/>
    </source>
</evidence>
<dbReference type="Pfam" id="PF13669">
    <property type="entry name" value="Glyoxalase_4"/>
    <property type="match status" value="1"/>
</dbReference>
<dbReference type="PROSITE" id="PS51819">
    <property type="entry name" value="VOC"/>
    <property type="match status" value="1"/>
</dbReference>
<dbReference type="Gene3D" id="3.10.180.10">
    <property type="entry name" value="2,3-Dihydroxybiphenyl 1,2-Dioxygenase, domain 1"/>
    <property type="match status" value="1"/>
</dbReference>
<dbReference type="SUPFAM" id="SSF54593">
    <property type="entry name" value="Glyoxalase/Bleomycin resistance protein/Dihydroxybiphenyl dioxygenase"/>
    <property type="match status" value="1"/>
</dbReference>
<evidence type="ECO:0000313" key="3">
    <source>
        <dbReference type="Proteomes" id="UP001327225"/>
    </source>
</evidence>
<dbReference type="InterPro" id="IPR029068">
    <property type="entry name" value="Glyas_Bleomycin-R_OHBP_Dase"/>
</dbReference>
<proteinExistence type="predicted"/>
<dbReference type="InterPro" id="IPR037523">
    <property type="entry name" value="VOC_core"/>
</dbReference>
<dbReference type="EMBL" id="CP141059">
    <property type="protein sequence ID" value="WQQ26339.1"/>
    <property type="molecule type" value="Genomic_DNA"/>
</dbReference>
<organism evidence="2 3">
    <name type="scientific">Nocardioides bizhenqiangii</name>
    <dbReference type="NCBI Taxonomy" id="3095076"/>
    <lineage>
        <taxon>Bacteria</taxon>
        <taxon>Bacillati</taxon>
        <taxon>Actinomycetota</taxon>
        <taxon>Actinomycetes</taxon>
        <taxon>Propionibacteriales</taxon>
        <taxon>Nocardioidaceae</taxon>
        <taxon>Nocardioides</taxon>
    </lineage>
</organism>
<sequence>MTSSPAPGPISQVAWVTDDLEATEAVLTDMFGIVRWTRLPDIRFGPDTCTYRGRPADFVADISLAYSGALQLELIRPVSGVSIYTEHLERHGAGLHHVCVEVDDLADAVVAARAAGHEIVQEGSMGGGGMEFAYVDTAAAGASYVELARIGPEIRAFYETLRHPTD</sequence>
<evidence type="ECO:0000259" key="1">
    <source>
        <dbReference type="PROSITE" id="PS51819"/>
    </source>
</evidence>
<protein>
    <submittedName>
        <fullName evidence="2">VOC family protein</fullName>
    </submittedName>
</protein>
<feature type="domain" description="VOC" evidence="1">
    <location>
        <begin position="9"/>
        <end position="150"/>
    </location>
</feature>
<accession>A0ABZ0ZRD3</accession>
<name>A0ABZ0ZRD3_9ACTN</name>
<gene>
    <name evidence="2" type="ORF">SHK19_20560</name>
</gene>
<reference evidence="3" key="1">
    <citation type="submission" date="2023-12" db="EMBL/GenBank/DDBJ databases">
        <title>Novel species in genus Nocardioides.</title>
        <authorList>
            <person name="Zhou H."/>
        </authorList>
    </citation>
    <scope>NUCLEOTIDE SEQUENCE [LARGE SCALE GENOMIC DNA]</scope>
    <source>
        <strain evidence="3">HM61</strain>
    </source>
</reference>
<keyword evidence="3" id="KW-1185">Reference proteome</keyword>
<dbReference type="Proteomes" id="UP001327225">
    <property type="component" value="Chromosome"/>
</dbReference>
<dbReference type="RefSeq" id="WP_322937325.1">
    <property type="nucleotide sequence ID" value="NZ_CP141059.1"/>
</dbReference>